<organism evidence="1">
    <name type="scientific">Percolomonas cosmopolitus</name>
    <dbReference type="NCBI Taxonomy" id="63605"/>
    <lineage>
        <taxon>Eukaryota</taxon>
        <taxon>Discoba</taxon>
        <taxon>Heterolobosea</taxon>
        <taxon>Tetramitia</taxon>
        <taxon>Eutetramitia</taxon>
        <taxon>Percolomonadidae</taxon>
        <taxon>Percolomonas</taxon>
    </lineage>
</organism>
<sequence length="736" mass="83861">MSLHDSLHTRTHHHPSPLFFLFPSSFAHFHRFLNQTHTHIAMYTGFGFGGLAHQNRHYNIHANFPPFNQDDEKFWDLQQLEYRCKRAPEDLAEYNRILDEKLADTIVWIDQQRKSFDIEMNNRVTRWEALKASRMEFEERKKENKLNITYSDPDSEWRMLLDGRDIFTVIFSFLSATELLGTVQNVCWDFLNIIQEYVPLSVEFSCSTLARFPMDAILSKFHVERLKITTTINAYYGFGGNSPGKLVEVCKTIMSKNDNLKCLCLARDGTHNSVNHTEYQNFLPTIQNYKCVASIEDLSLGFGVPDGIRKFTNLSSLAVSVHPHNTHINHFGQHNQLSAEANEGEQKRIEDLIDFISTHKKLRKLSIECLPPTSNNFAPMVEAIRSNHNITTLRMDIHKDSNIPDPNDHTRELVDFLISDTCSIESLELFNSTKPTHAYYHRMAANAYDEIVDIISDSYADLSPSIKKIVVDVSSVGSTVWNLLGKPNCEVQLNSEFVQGKTVSQYLACLDSSDIAVTSFTLNEFQLIMSSSKTAAEKLLGCNSPALKHLTVGIIRGKHVKSIKFFLSHLRTNTHLESLTLISNHVAVNDSVVLDEIANLLHDSLDSLRSLRINIAPKSPSDTHLRYYQRRKRVSHDVPFQEAGDSPPLVAIQDEIVSRLRKADCQVKELVLQGANNDFNHRIEKAIYARMYGETKSASIDLTMSQTSEVNEEVELVVKKRKRVDSNGHSKKRKIA</sequence>
<gene>
    <name evidence="1" type="ORF">PCOS0759_LOCUS2876</name>
    <name evidence="2" type="ORF">PCOS0759_LOCUS2877</name>
</gene>
<dbReference type="AlphaFoldDB" id="A0A6U0K4R1"/>
<evidence type="ECO:0000313" key="1">
    <source>
        <dbReference type="EMBL" id="CAD9079636.1"/>
    </source>
</evidence>
<proteinExistence type="predicted"/>
<dbReference type="EMBL" id="HBGD01003480">
    <property type="protein sequence ID" value="CAD9079637.1"/>
    <property type="molecule type" value="Transcribed_RNA"/>
</dbReference>
<reference evidence="1" key="1">
    <citation type="submission" date="2021-01" db="EMBL/GenBank/DDBJ databases">
        <authorList>
            <person name="Corre E."/>
            <person name="Pelletier E."/>
            <person name="Niang G."/>
            <person name="Scheremetjew M."/>
            <person name="Finn R."/>
            <person name="Kale V."/>
            <person name="Holt S."/>
            <person name="Cochrane G."/>
            <person name="Meng A."/>
            <person name="Brown T."/>
            <person name="Cohen L."/>
        </authorList>
    </citation>
    <scope>NUCLEOTIDE SEQUENCE</scope>
    <source>
        <strain evidence="1">WS</strain>
    </source>
</reference>
<dbReference type="EMBL" id="HBGD01003479">
    <property type="protein sequence ID" value="CAD9079636.1"/>
    <property type="molecule type" value="Transcribed_RNA"/>
</dbReference>
<dbReference type="SUPFAM" id="SSF52047">
    <property type="entry name" value="RNI-like"/>
    <property type="match status" value="1"/>
</dbReference>
<name>A0A6U0K4R1_9EUKA</name>
<accession>A0A6U0K4R1</accession>
<evidence type="ECO:0000313" key="2">
    <source>
        <dbReference type="EMBL" id="CAD9079637.1"/>
    </source>
</evidence>
<protein>
    <submittedName>
        <fullName evidence="1">Uncharacterized protein</fullName>
    </submittedName>
</protein>